<dbReference type="EMBL" id="GGEC01014953">
    <property type="protein sequence ID" value="MBW95436.1"/>
    <property type="molecule type" value="Transcribed_RNA"/>
</dbReference>
<protein>
    <submittedName>
        <fullName evidence="1">28S ribosomal protein S29</fullName>
    </submittedName>
</protein>
<sequence>MLRLQERSKSIESILSHQKLRGLLFTSMPHISISSTTYSMGYHFPHLTLKISKMHRLVVHGSGAEGQRIEHANVQLSPTDHLIRGTKVLISAPFPLDR</sequence>
<accession>A0A2P2JPN7</accession>
<name>A0A2P2JPN7_RHIMU</name>
<evidence type="ECO:0000313" key="1">
    <source>
        <dbReference type="EMBL" id="MBW95436.1"/>
    </source>
</evidence>
<proteinExistence type="predicted"/>
<keyword evidence="1" id="KW-0687">Ribonucleoprotein</keyword>
<reference evidence="1" key="1">
    <citation type="submission" date="2018-02" db="EMBL/GenBank/DDBJ databases">
        <title>Rhizophora mucronata_Transcriptome.</title>
        <authorList>
            <person name="Meera S.P."/>
            <person name="Sreeshan A."/>
            <person name="Augustine A."/>
        </authorList>
    </citation>
    <scope>NUCLEOTIDE SEQUENCE</scope>
    <source>
        <tissue evidence="1">Leaf</tissue>
    </source>
</reference>
<dbReference type="AlphaFoldDB" id="A0A2P2JPN7"/>
<dbReference type="GO" id="GO:0005840">
    <property type="term" value="C:ribosome"/>
    <property type="evidence" value="ECO:0007669"/>
    <property type="project" value="UniProtKB-KW"/>
</dbReference>
<keyword evidence="1" id="KW-0689">Ribosomal protein</keyword>
<organism evidence="1">
    <name type="scientific">Rhizophora mucronata</name>
    <name type="common">Asiatic mangrove</name>
    <dbReference type="NCBI Taxonomy" id="61149"/>
    <lineage>
        <taxon>Eukaryota</taxon>
        <taxon>Viridiplantae</taxon>
        <taxon>Streptophyta</taxon>
        <taxon>Embryophyta</taxon>
        <taxon>Tracheophyta</taxon>
        <taxon>Spermatophyta</taxon>
        <taxon>Magnoliopsida</taxon>
        <taxon>eudicotyledons</taxon>
        <taxon>Gunneridae</taxon>
        <taxon>Pentapetalae</taxon>
        <taxon>rosids</taxon>
        <taxon>fabids</taxon>
        <taxon>Malpighiales</taxon>
        <taxon>Rhizophoraceae</taxon>
        <taxon>Rhizophora</taxon>
    </lineage>
</organism>